<reference evidence="2 3" key="1">
    <citation type="submission" date="2018-10" db="EMBL/GenBank/DDBJ databases">
        <title>Dokdonia luteus sp. nov., isolated from sea water.</title>
        <authorList>
            <person name="Zhou L.Y."/>
            <person name="Du Z.J."/>
        </authorList>
    </citation>
    <scope>NUCLEOTIDE SEQUENCE [LARGE SCALE GENOMIC DNA]</scope>
    <source>
        <strain evidence="2 3">SH27</strain>
    </source>
</reference>
<protein>
    <submittedName>
        <fullName evidence="2">TPM domain-containing protein</fullName>
    </submittedName>
</protein>
<dbReference type="EMBL" id="REFV01000016">
    <property type="protein sequence ID" value="RMB56508.1"/>
    <property type="molecule type" value="Genomic_DNA"/>
</dbReference>
<evidence type="ECO:0000259" key="1">
    <source>
        <dbReference type="Pfam" id="PF04536"/>
    </source>
</evidence>
<comment type="caution">
    <text evidence="2">The sequence shown here is derived from an EMBL/GenBank/DDBJ whole genome shotgun (WGS) entry which is preliminary data.</text>
</comment>
<dbReference type="RefSeq" id="WP_121918320.1">
    <property type="nucleotide sequence ID" value="NZ_REFV01000016.1"/>
</dbReference>
<evidence type="ECO:0000313" key="3">
    <source>
        <dbReference type="Proteomes" id="UP000281985"/>
    </source>
</evidence>
<dbReference type="Pfam" id="PF04536">
    <property type="entry name" value="TPM_phosphatase"/>
    <property type="match status" value="1"/>
</dbReference>
<keyword evidence="3" id="KW-1185">Reference proteome</keyword>
<sequence length="146" mass="16561">MKSTVESFLTASEEEQIINAIRSAELKTSGEIRVHLEHHTELRPLERAREVFHLLKMDNTKDENGVLIYVAVDDHLLAIIGDSGINKAVPVNFWQETIDRMLTFFKKNQFADGLVLGVKEAGHKLSTYFPWEHGDKNELSDEISVG</sequence>
<evidence type="ECO:0000313" key="2">
    <source>
        <dbReference type="EMBL" id="RMB56508.1"/>
    </source>
</evidence>
<dbReference type="PANTHER" id="PTHR30373:SF8">
    <property type="entry name" value="BLL7265 PROTEIN"/>
    <property type="match status" value="1"/>
</dbReference>
<dbReference type="OrthoDB" id="9786161at2"/>
<proteinExistence type="predicted"/>
<dbReference type="Proteomes" id="UP000281985">
    <property type="component" value="Unassembled WGS sequence"/>
</dbReference>
<name>A0A3M0FVI9_9FLAO</name>
<feature type="domain" description="TPM" evidence="1">
    <location>
        <begin position="7"/>
        <end position="122"/>
    </location>
</feature>
<dbReference type="InterPro" id="IPR007621">
    <property type="entry name" value="TPM_dom"/>
</dbReference>
<dbReference type="Gene3D" id="3.10.310.50">
    <property type="match status" value="1"/>
</dbReference>
<gene>
    <name evidence="2" type="ORF">EAX61_13935</name>
</gene>
<dbReference type="PANTHER" id="PTHR30373">
    <property type="entry name" value="UPF0603 PROTEIN YGCG"/>
    <property type="match status" value="1"/>
</dbReference>
<accession>A0A3M0FVI9</accession>
<dbReference type="AlphaFoldDB" id="A0A3M0FVI9"/>
<organism evidence="2 3">
    <name type="scientific">Dokdonia sinensis</name>
    <dbReference type="NCBI Taxonomy" id="2479847"/>
    <lineage>
        <taxon>Bacteria</taxon>
        <taxon>Pseudomonadati</taxon>
        <taxon>Bacteroidota</taxon>
        <taxon>Flavobacteriia</taxon>
        <taxon>Flavobacteriales</taxon>
        <taxon>Flavobacteriaceae</taxon>
        <taxon>Dokdonia</taxon>
    </lineage>
</organism>